<gene>
    <name evidence="1" type="ORF">ABJ99_1944</name>
</gene>
<accession>A0A0N0XD05</accession>
<dbReference type="PATRIC" id="fig|81035.3.peg.2100"/>
<protein>
    <submittedName>
        <fullName evidence="1">Uncharacterized protein</fullName>
    </submittedName>
</protein>
<reference evidence="1 2" key="2">
    <citation type="submission" date="2015-10" db="EMBL/GenBank/DDBJ databases">
        <title>Comparative genomics and high-throughput reverse genetic screens identify a new phytobacterial MAMP and an Arabidopsis receptor required for immune elicitation.</title>
        <authorList>
            <person name="Mott G.A."/>
            <person name="Thakur S."/>
            <person name="Wang P.W."/>
            <person name="Desveaux D."/>
            <person name="Guttman D.S."/>
        </authorList>
    </citation>
    <scope>NUCLEOTIDE SEQUENCE [LARGE SCALE GENOMIC DNA]</scope>
    <source>
        <strain evidence="1 2">0788_9</strain>
    </source>
</reference>
<name>A0A0N0XD05_PSESX</name>
<reference evidence="1 2" key="1">
    <citation type="submission" date="2015-07" db="EMBL/GenBank/DDBJ databases">
        <authorList>
            <person name="Noorani M."/>
        </authorList>
    </citation>
    <scope>NUCLEOTIDE SEQUENCE [LARGE SCALE GENOMIC DNA]</scope>
    <source>
        <strain evidence="1 2">0788_9</strain>
    </source>
</reference>
<evidence type="ECO:0000313" key="2">
    <source>
        <dbReference type="Proteomes" id="UP000037891"/>
    </source>
</evidence>
<dbReference type="AlphaFoldDB" id="A0A0N0XD05"/>
<evidence type="ECO:0000313" key="1">
    <source>
        <dbReference type="EMBL" id="KPC33091.1"/>
    </source>
</evidence>
<dbReference type="EMBL" id="LGLN01000033">
    <property type="protein sequence ID" value="KPC33091.1"/>
    <property type="molecule type" value="Genomic_DNA"/>
</dbReference>
<dbReference type="Proteomes" id="UP000037891">
    <property type="component" value="Unassembled WGS sequence"/>
</dbReference>
<sequence>MVSLVEQMANYRTPYKTRRTCYRNQCNTHTEAPSNQSNIPHVTLFDN</sequence>
<organism evidence="1 2">
    <name type="scientific">Pseudomonas syringae pv. cilantro</name>
    <dbReference type="NCBI Taxonomy" id="81035"/>
    <lineage>
        <taxon>Bacteria</taxon>
        <taxon>Pseudomonadati</taxon>
        <taxon>Pseudomonadota</taxon>
        <taxon>Gammaproteobacteria</taxon>
        <taxon>Pseudomonadales</taxon>
        <taxon>Pseudomonadaceae</taxon>
        <taxon>Pseudomonas</taxon>
        <taxon>Pseudomonas syringae</taxon>
    </lineage>
</organism>
<comment type="caution">
    <text evidence="1">The sequence shown here is derived from an EMBL/GenBank/DDBJ whole genome shotgun (WGS) entry which is preliminary data.</text>
</comment>
<proteinExistence type="predicted"/>